<evidence type="ECO:0000313" key="3">
    <source>
        <dbReference type="EMBL" id="KAA8529933.1"/>
    </source>
</evidence>
<dbReference type="SUPFAM" id="SSF52540">
    <property type="entry name" value="P-loop containing nucleoside triphosphate hydrolases"/>
    <property type="match status" value="1"/>
</dbReference>
<reference evidence="3 4" key="1">
    <citation type="submission" date="2019-09" db="EMBL/GenBank/DDBJ databases">
        <title>A chromosome-level genome assembly of the Chinese tupelo Nyssa sinensis.</title>
        <authorList>
            <person name="Yang X."/>
            <person name="Kang M."/>
            <person name="Yang Y."/>
            <person name="Xiong H."/>
            <person name="Wang M."/>
            <person name="Zhang Z."/>
            <person name="Wang Z."/>
            <person name="Wu H."/>
            <person name="Ma T."/>
            <person name="Liu J."/>
            <person name="Xi Z."/>
        </authorList>
    </citation>
    <scope>NUCLEOTIDE SEQUENCE [LARGE SCALE GENOMIC DNA]</scope>
    <source>
        <strain evidence="3">J267</strain>
        <tissue evidence="3">Leaf</tissue>
    </source>
</reference>
<dbReference type="OrthoDB" id="1898799at2759"/>
<dbReference type="AlphaFoldDB" id="A0A5J5AG14"/>
<keyword evidence="1" id="KW-0611">Plant defense</keyword>
<evidence type="ECO:0000256" key="1">
    <source>
        <dbReference type="ARBA" id="ARBA00022821"/>
    </source>
</evidence>
<name>A0A5J5AG14_9ASTE</name>
<gene>
    <name evidence="3" type="ORF">F0562_034463</name>
</gene>
<dbReference type="PANTHER" id="PTHR33463:SF204">
    <property type="entry name" value="NB-ARC DOMAIN-CONTAINING PROTEIN"/>
    <property type="match status" value="1"/>
</dbReference>
<evidence type="ECO:0000313" key="4">
    <source>
        <dbReference type="Proteomes" id="UP000325577"/>
    </source>
</evidence>
<keyword evidence="4" id="KW-1185">Reference proteome</keyword>
<organism evidence="3 4">
    <name type="scientific">Nyssa sinensis</name>
    <dbReference type="NCBI Taxonomy" id="561372"/>
    <lineage>
        <taxon>Eukaryota</taxon>
        <taxon>Viridiplantae</taxon>
        <taxon>Streptophyta</taxon>
        <taxon>Embryophyta</taxon>
        <taxon>Tracheophyta</taxon>
        <taxon>Spermatophyta</taxon>
        <taxon>Magnoliopsida</taxon>
        <taxon>eudicotyledons</taxon>
        <taxon>Gunneridae</taxon>
        <taxon>Pentapetalae</taxon>
        <taxon>asterids</taxon>
        <taxon>Cornales</taxon>
        <taxon>Nyssaceae</taxon>
        <taxon>Nyssa</taxon>
    </lineage>
</organism>
<dbReference type="InterPro" id="IPR027417">
    <property type="entry name" value="P-loop_NTPase"/>
</dbReference>
<sequence>MEENMENLVEDENPVCFRGWCPNVCSHGIGKITERFESRALVFQDIVKALRDDEIYMVGIYGAGGVGKTRMAEEIGKQAAQDKLFDEVAMASVSQDLDVRKIQGLLADCLNLKLDLETEIGRAGQLCNRLKNGRQIIVIIDDVWNQINLKGNKNSIYGEYQGLQNCVEYSDKKVSAIR</sequence>
<dbReference type="GO" id="GO:0043531">
    <property type="term" value="F:ADP binding"/>
    <property type="evidence" value="ECO:0007669"/>
    <property type="project" value="InterPro"/>
</dbReference>
<dbReference type="EMBL" id="CM018044">
    <property type="protein sequence ID" value="KAA8529933.1"/>
    <property type="molecule type" value="Genomic_DNA"/>
</dbReference>
<dbReference type="Proteomes" id="UP000325577">
    <property type="component" value="Linkage Group LG20"/>
</dbReference>
<dbReference type="PRINTS" id="PR00364">
    <property type="entry name" value="DISEASERSIST"/>
</dbReference>
<dbReference type="Pfam" id="PF00931">
    <property type="entry name" value="NB-ARC"/>
    <property type="match status" value="1"/>
</dbReference>
<feature type="domain" description="NB-ARC" evidence="2">
    <location>
        <begin position="45"/>
        <end position="149"/>
    </location>
</feature>
<accession>A0A5J5AG14</accession>
<dbReference type="InterPro" id="IPR050905">
    <property type="entry name" value="Plant_NBS-LRR"/>
</dbReference>
<proteinExistence type="predicted"/>
<dbReference type="PANTHER" id="PTHR33463">
    <property type="entry name" value="NB-ARC DOMAIN-CONTAINING PROTEIN-RELATED"/>
    <property type="match status" value="1"/>
</dbReference>
<protein>
    <recommendedName>
        <fullName evidence="2">NB-ARC domain-containing protein</fullName>
    </recommendedName>
</protein>
<dbReference type="Gene3D" id="3.40.50.300">
    <property type="entry name" value="P-loop containing nucleotide triphosphate hydrolases"/>
    <property type="match status" value="1"/>
</dbReference>
<dbReference type="InterPro" id="IPR002182">
    <property type="entry name" value="NB-ARC"/>
</dbReference>
<evidence type="ECO:0000259" key="2">
    <source>
        <dbReference type="Pfam" id="PF00931"/>
    </source>
</evidence>